<dbReference type="AlphaFoldDB" id="A0A6J4SIU3"/>
<reference evidence="1" key="1">
    <citation type="submission" date="2020-02" db="EMBL/GenBank/DDBJ databases">
        <authorList>
            <person name="Meier V. D."/>
        </authorList>
    </citation>
    <scope>NUCLEOTIDE SEQUENCE</scope>
    <source>
        <strain evidence="1">AVDCRST_MAG44</strain>
    </source>
</reference>
<sequence length="50" mass="5450">MRVRVGELGPDQRFRLLRRCCGRQSKGSGAACRQAQAAPELTIVHAAIQS</sequence>
<protein>
    <submittedName>
        <fullName evidence="1">Uncharacterized protein</fullName>
    </submittedName>
</protein>
<evidence type="ECO:0000313" key="1">
    <source>
        <dbReference type="EMBL" id="CAA9495113.1"/>
    </source>
</evidence>
<proteinExistence type="predicted"/>
<gene>
    <name evidence="1" type="ORF">AVDCRST_MAG44-433</name>
</gene>
<accession>A0A6J4SIU3</accession>
<dbReference type="EMBL" id="CADCVY010000031">
    <property type="protein sequence ID" value="CAA9495113.1"/>
    <property type="molecule type" value="Genomic_DNA"/>
</dbReference>
<name>A0A6J4SIU3_9SPHN</name>
<organism evidence="1">
    <name type="scientific">uncultured Sphingomonas sp</name>
    <dbReference type="NCBI Taxonomy" id="158754"/>
    <lineage>
        <taxon>Bacteria</taxon>
        <taxon>Pseudomonadati</taxon>
        <taxon>Pseudomonadota</taxon>
        <taxon>Alphaproteobacteria</taxon>
        <taxon>Sphingomonadales</taxon>
        <taxon>Sphingomonadaceae</taxon>
        <taxon>Sphingomonas</taxon>
        <taxon>environmental samples</taxon>
    </lineage>
</organism>